<sequence length="220" mass="24139">MRCVAGGHFAERASVAARGGVRGELGEARHPVIKLAAARKWAGPSARHRSLIGNGREVITSAVVFRLMNEGSGTPFIDHSSPSFQTFPSIVPFASLFLSPLSISPHSLPPVHSPFHISIRYSIPIQESDPCKTPLRSARNFIGVDAVLALLAVSVLEEFDDAFDDVSHVHLLQIKKDIQYNARNLAALNWLRMIYYACITHPDPCFFSVAFLFYAIANLS</sequence>
<dbReference type="OrthoDB" id="5795902at2759"/>
<accession>A0A4C1U945</accession>
<dbReference type="EMBL" id="BGZK01000142">
    <property type="protein sequence ID" value="GBP22620.1"/>
    <property type="molecule type" value="Genomic_DNA"/>
</dbReference>
<comment type="caution">
    <text evidence="1">The sequence shown here is derived from an EMBL/GenBank/DDBJ whole genome shotgun (WGS) entry which is preliminary data.</text>
</comment>
<proteinExistence type="predicted"/>
<name>A0A4C1U945_EUMVA</name>
<dbReference type="AlphaFoldDB" id="A0A4C1U945"/>
<evidence type="ECO:0000313" key="2">
    <source>
        <dbReference type="Proteomes" id="UP000299102"/>
    </source>
</evidence>
<reference evidence="1 2" key="1">
    <citation type="journal article" date="2019" name="Commun. Biol.">
        <title>The bagworm genome reveals a unique fibroin gene that provides high tensile strength.</title>
        <authorList>
            <person name="Kono N."/>
            <person name="Nakamura H."/>
            <person name="Ohtoshi R."/>
            <person name="Tomita M."/>
            <person name="Numata K."/>
            <person name="Arakawa K."/>
        </authorList>
    </citation>
    <scope>NUCLEOTIDE SEQUENCE [LARGE SCALE GENOMIC DNA]</scope>
</reference>
<gene>
    <name evidence="1" type="ORF">EVAR_13900_1</name>
</gene>
<keyword evidence="2" id="KW-1185">Reference proteome</keyword>
<organism evidence="1 2">
    <name type="scientific">Eumeta variegata</name>
    <name type="common">Bagworm moth</name>
    <name type="synonym">Eumeta japonica</name>
    <dbReference type="NCBI Taxonomy" id="151549"/>
    <lineage>
        <taxon>Eukaryota</taxon>
        <taxon>Metazoa</taxon>
        <taxon>Ecdysozoa</taxon>
        <taxon>Arthropoda</taxon>
        <taxon>Hexapoda</taxon>
        <taxon>Insecta</taxon>
        <taxon>Pterygota</taxon>
        <taxon>Neoptera</taxon>
        <taxon>Endopterygota</taxon>
        <taxon>Lepidoptera</taxon>
        <taxon>Glossata</taxon>
        <taxon>Ditrysia</taxon>
        <taxon>Tineoidea</taxon>
        <taxon>Psychidae</taxon>
        <taxon>Oiketicinae</taxon>
        <taxon>Eumeta</taxon>
    </lineage>
</organism>
<protein>
    <submittedName>
        <fullName evidence="1">Uncharacterized protein</fullName>
    </submittedName>
</protein>
<dbReference type="Proteomes" id="UP000299102">
    <property type="component" value="Unassembled WGS sequence"/>
</dbReference>
<evidence type="ECO:0000313" key="1">
    <source>
        <dbReference type="EMBL" id="GBP22620.1"/>
    </source>
</evidence>